<evidence type="ECO:0000313" key="1">
    <source>
        <dbReference type="EMBL" id="MFC4621787.1"/>
    </source>
</evidence>
<protein>
    <submittedName>
        <fullName evidence="1">Uncharacterized protein</fullName>
    </submittedName>
</protein>
<organism evidence="1 2">
    <name type="scientific">Comamonas nitrativorans</name>
    <dbReference type="NCBI Taxonomy" id="108437"/>
    <lineage>
        <taxon>Bacteria</taxon>
        <taxon>Pseudomonadati</taxon>
        <taxon>Pseudomonadota</taxon>
        <taxon>Betaproteobacteria</taxon>
        <taxon>Burkholderiales</taxon>
        <taxon>Comamonadaceae</taxon>
        <taxon>Comamonas</taxon>
    </lineage>
</organism>
<gene>
    <name evidence="1" type="ORF">ACFO3A_06110</name>
</gene>
<proteinExistence type="predicted"/>
<dbReference type="EMBL" id="JBHSEW010000004">
    <property type="protein sequence ID" value="MFC4621787.1"/>
    <property type="molecule type" value="Genomic_DNA"/>
</dbReference>
<reference evidence="2" key="1">
    <citation type="journal article" date="2019" name="Int. J. Syst. Evol. Microbiol.">
        <title>The Global Catalogue of Microorganisms (GCM) 10K type strain sequencing project: providing services to taxonomists for standard genome sequencing and annotation.</title>
        <authorList>
            <consortium name="The Broad Institute Genomics Platform"/>
            <consortium name="The Broad Institute Genome Sequencing Center for Infectious Disease"/>
            <person name="Wu L."/>
            <person name="Ma J."/>
        </authorList>
    </citation>
    <scope>NUCLEOTIDE SEQUENCE [LARGE SCALE GENOMIC DNA]</scope>
    <source>
        <strain evidence="2">JCM 11650</strain>
    </source>
</reference>
<dbReference type="Proteomes" id="UP001595967">
    <property type="component" value="Unassembled WGS sequence"/>
</dbReference>
<dbReference type="RefSeq" id="WP_377724874.1">
    <property type="nucleotide sequence ID" value="NZ_JBHSEW010000004.1"/>
</dbReference>
<name>A0ABV9GUV3_9BURK</name>
<sequence>MNDLISKLKTPEECAIFEKNVIDRGRPDLVLAARRRSVELQALKYGAATNAERECLEAIFAYEQVLSAKNGKKTRASRTWPMVEKYGIIEAAQRAVDRKEDAQGYLALLDMGLQDYAFEAVILRHPDSFSPASVERSRERMAGRKYTP</sequence>
<evidence type="ECO:0000313" key="2">
    <source>
        <dbReference type="Proteomes" id="UP001595967"/>
    </source>
</evidence>
<comment type="caution">
    <text evidence="1">The sequence shown here is derived from an EMBL/GenBank/DDBJ whole genome shotgun (WGS) entry which is preliminary data.</text>
</comment>
<keyword evidence="2" id="KW-1185">Reference proteome</keyword>
<accession>A0ABV9GUV3</accession>